<evidence type="ECO:0000313" key="1">
    <source>
        <dbReference type="EMBL" id="GBN00727.1"/>
    </source>
</evidence>
<dbReference type="EMBL" id="BGPR01004543">
    <property type="protein sequence ID" value="GBN00727.1"/>
    <property type="molecule type" value="Genomic_DNA"/>
</dbReference>
<proteinExistence type="predicted"/>
<keyword evidence="2" id="KW-1185">Reference proteome</keyword>
<organism evidence="1 2">
    <name type="scientific">Araneus ventricosus</name>
    <name type="common">Orbweaver spider</name>
    <name type="synonym">Epeira ventricosa</name>
    <dbReference type="NCBI Taxonomy" id="182803"/>
    <lineage>
        <taxon>Eukaryota</taxon>
        <taxon>Metazoa</taxon>
        <taxon>Ecdysozoa</taxon>
        <taxon>Arthropoda</taxon>
        <taxon>Chelicerata</taxon>
        <taxon>Arachnida</taxon>
        <taxon>Araneae</taxon>
        <taxon>Araneomorphae</taxon>
        <taxon>Entelegynae</taxon>
        <taxon>Araneoidea</taxon>
        <taxon>Araneidae</taxon>
        <taxon>Araneus</taxon>
    </lineage>
</organism>
<sequence length="90" mass="10349">MAHFPVIYTGSKKLGQVQKNWARFKTCVCGLVGDADHYLFRCPLTVEFRLIEPSDGHRKRWFKNLSYNGQAQSKLIQAFKISNGICDRLT</sequence>
<dbReference type="AlphaFoldDB" id="A0A4Y2KGK9"/>
<dbReference type="Proteomes" id="UP000499080">
    <property type="component" value="Unassembled WGS sequence"/>
</dbReference>
<name>A0A4Y2KGK9_ARAVE</name>
<accession>A0A4Y2KGK9</accession>
<protein>
    <recommendedName>
        <fullName evidence="3">Reverse transcriptase zinc-binding domain-containing protein</fullName>
    </recommendedName>
</protein>
<evidence type="ECO:0008006" key="3">
    <source>
        <dbReference type="Google" id="ProtNLM"/>
    </source>
</evidence>
<reference evidence="1 2" key="1">
    <citation type="journal article" date="2019" name="Sci. Rep.">
        <title>Orb-weaving spider Araneus ventricosus genome elucidates the spidroin gene catalogue.</title>
        <authorList>
            <person name="Kono N."/>
            <person name="Nakamura H."/>
            <person name="Ohtoshi R."/>
            <person name="Moran D.A.P."/>
            <person name="Shinohara A."/>
            <person name="Yoshida Y."/>
            <person name="Fujiwara M."/>
            <person name="Mori M."/>
            <person name="Tomita M."/>
            <person name="Arakawa K."/>
        </authorList>
    </citation>
    <scope>NUCLEOTIDE SEQUENCE [LARGE SCALE GENOMIC DNA]</scope>
</reference>
<evidence type="ECO:0000313" key="2">
    <source>
        <dbReference type="Proteomes" id="UP000499080"/>
    </source>
</evidence>
<comment type="caution">
    <text evidence="1">The sequence shown here is derived from an EMBL/GenBank/DDBJ whole genome shotgun (WGS) entry which is preliminary data.</text>
</comment>
<gene>
    <name evidence="1" type="ORF">AVEN_238301_1</name>
</gene>